<dbReference type="InterPro" id="IPR050625">
    <property type="entry name" value="ParA/MinD_ATPase"/>
</dbReference>
<dbReference type="AlphaFoldDB" id="A0A7R7EMJ9"/>
<keyword evidence="1" id="KW-0547">Nucleotide-binding</keyword>
<dbReference type="KEGG" id="ahb:bsdtb5_28090"/>
<name>A0A7R7EMJ9_9FIRM</name>
<dbReference type="SUPFAM" id="SSF52540">
    <property type="entry name" value="P-loop containing nucleoside triphosphate hydrolases"/>
    <property type="match status" value="1"/>
</dbReference>
<dbReference type="InterPro" id="IPR033756">
    <property type="entry name" value="YlxH/NBP35"/>
</dbReference>
<dbReference type="InterPro" id="IPR025501">
    <property type="entry name" value="MinD_FleN"/>
</dbReference>
<protein>
    <submittedName>
        <fullName evidence="3">Site-determining protein</fullName>
    </submittedName>
</protein>
<dbReference type="InterPro" id="IPR027417">
    <property type="entry name" value="P-loop_NTPase"/>
</dbReference>
<dbReference type="GO" id="GO:0051782">
    <property type="term" value="P:negative regulation of cell division"/>
    <property type="evidence" value="ECO:0007669"/>
    <property type="project" value="TreeGrafter"/>
</dbReference>
<accession>A0A7R7EMJ9</accession>
<sequence length="293" mass="32040">MDQAEQLRRLVKSQSQPKPTARVITVTSGKGGVGKSNMSVNLGIQLSKAGKRVIILDADFGLANVEVMLGIRPQYNLADLLYKNKSIKEIITTGPFGLGFISGGSGVKELSNLDRNQIIQLTEKMSELDDIADIIIVDTGAGISDSVLEFITASSEVLLVTTPEPTSITDAYALLKTLDKREEFIQSETIIKVIANRVLSEKEGIELYQKLSVVVNRFLNLNIEFLGPVLYDMNVTKAVMKQAPVSLLFPNTSAAKGMCNIANQLLDKGEIKVNHKRGISELFSKLMSTKLNR</sequence>
<dbReference type="PIRSF" id="PIRSF003092">
    <property type="entry name" value="MinD"/>
    <property type="match status" value="1"/>
</dbReference>
<dbReference type="RefSeq" id="WP_271712628.1">
    <property type="nucleotide sequence ID" value="NZ_AP024169.1"/>
</dbReference>
<dbReference type="PANTHER" id="PTHR43384:SF4">
    <property type="entry name" value="CELLULOSE BIOSYNTHESIS PROTEIN BCSQ-RELATED"/>
    <property type="match status" value="1"/>
</dbReference>
<evidence type="ECO:0000256" key="1">
    <source>
        <dbReference type="ARBA" id="ARBA00022741"/>
    </source>
</evidence>
<dbReference type="PANTHER" id="PTHR43384">
    <property type="entry name" value="SEPTUM SITE-DETERMINING PROTEIN MIND HOMOLOG, CHLOROPLASTIC-RELATED"/>
    <property type="match status" value="1"/>
</dbReference>
<dbReference type="GO" id="GO:0009898">
    <property type="term" value="C:cytoplasmic side of plasma membrane"/>
    <property type="evidence" value="ECO:0007669"/>
    <property type="project" value="TreeGrafter"/>
</dbReference>
<reference evidence="3 4" key="1">
    <citation type="submission" date="2020-11" db="EMBL/GenBank/DDBJ databases">
        <title>Draft genome sequencing of a Lachnospiraceae strain isolated from anoxic soil subjected to BSD treatment.</title>
        <authorList>
            <person name="Uek A."/>
            <person name="Tonouchi A."/>
        </authorList>
    </citation>
    <scope>NUCLEOTIDE SEQUENCE [LARGE SCALE GENOMIC DNA]</scope>
    <source>
        <strain evidence="3 4">TB5</strain>
    </source>
</reference>
<proteinExistence type="predicted"/>
<dbReference type="GO" id="GO:0005524">
    <property type="term" value="F:ATP binding"/>
    <property type="evidence" value="ECO:0007669"/>
    <property type="project" value="UniProtKB-KW"/>
</dbReference>
<evidence type="ECO:0000256" key="2">
    <source>
        <dbReference type="ARBA" id="ARBA00022840"/>
    </source>
</evidence>
<keyword evidence="2" id="KW-0067">ATP-binding</keyword>
<dbReference type="GO" id="GO:0016887">
    <property type="term" value="F:ATP hydrolysis activity"/>
    <property type="evidence" value="ECO:0007669"/>
    <property type="project" value="TreeGrafter"/>
</dbReference>
<dbReference type="InterPro" id="IPR033875">
    <property type="entry name" value="FlhG"/>
</dbReference>
<keyword evidence="4" id="KW-1185">Reference proteome</keyword>
<dbReference type="Pfam" id="PF10609">
    <property type="entry name" value="ParA"/>
    <property type="match status" value="1"/>
</dbReference>
<dbReference type="EMBL" id="AP024169">
    <property type="protein sequence ID" value="BCN31514.1"/>
    <property type="molecule type" value="Genomic_DNA"/>
</dbReference>
<dbReference type="Gene3D" id="3.40.50.300">
    <property type="entry name" value="P-loop containing nucleotide triphosphate hydrolases"/>
    <property type="match status" value="1"/>
</dbReference>
<organism evidence="3 4">
    <name type="scientific">Anaeromicropila herbilytica</name>
    <dbReference type="NCBI Taxonomy" id="2785025"/>
    <lineage>
        <taxon>Bacteria</taxon>
        <taxon>Bacillati</taxon>
        <taxon>Bacillota</taxon>
        <taxon>Clostridia</taxon>
        <taxon>Lachnospirales</taxon>
        <taxon>Lachnospiraceae</taxon>
        <taxon>Anaeromicropila</taxon>
    </lineage>
</organism>
<dbReference type="Proteomes" id="UP000595897">
    <property type="component" value="Chromosome"/>
</dbReference>
<evidence type="ECO:0000313" key="3">
    <source>
        <dbReference type="EMBL" id="BCN31514.1"/>
    </source>
</evidence>
<evidence type="ECO:0000313" key="4">
    <source>
        <dbReference type="Proteomes" id="UP000595897"/>
    </source>
</evidence>
<dbReference type="CDD" id="cd02038">
    <property type="entry name" value="FlhG-like"/>
    <property type="match status" value="1"/>
</dbReference>
<dbReference type="GO" id="GO:0005829">
    <property type="term" value="C:cytosol"/>
    <property type="evidence" value="ECO:0007669"/>
    <property type="project" value="TreeGrafter"/>
</dbReference>
<gene>
    <name evidence="3" type="ORF">bsdtb5_28090</name>
</gene>